<evidence type="ECO:0000256" key="2">
    <source>
        <dbReference type="SAM" id="MobiDB-lite"/>
    </source>
</evidence>
<dbReference type="GeneID" id="89935206"/>
<comment type="caution">
    <text evidence="3">The sequence shown here is derived from an EMBL/GenBank/DDBJ whole genome shotgun (WGS) entry which is preliminary data.</text>
</comment>
<protein>
    <submittedName>
        <fullName evidence="3">Uncharacterized protein</fullName>
    </submittedName>
</protein>
<feature type="coiled-coil region" evidence="1">
    <location>
        <begin position="147"/>
        <end position="178"/>
    </location>
</feature>
<reference evidence="3" key="2">
    <citation type="submission" date="2023-05" db="EMBL/GenBank/DDBJ databases">
        <authorList>
            <consortium name="Lawrence Berkeley National Laboratory"/>
            <person name="Steindorff A."/>
            <person name="Hensen N."/>
            <person name="Bonometti L."/>
            <person name="Westerberg I."/>
            <person name="Brannstrom I.O."/>
            <person name="Guillou S."/>
            <person name="Cros-Aarteil S."/>
            <person name="Calhoun S."/>
            <person name="Haridas S."/>
            <person name="Kuo A."/>
            <person name="Mondo S."/>
            <person name="Pangilinan J."/>
            <person name="Riley R."/>
            <person name="Labutti K."/>
            <person name="Andreopoulos B."/>
            <person name="Lipzen A."/>
            <person name="Chen C."/>
            <person name="Yanf M."/>
            <person name="Daum C."/>
            <person name="Ng V."/>
            <person name="Clum A."/>
            <person name="Ohm R."/>
            <person name="Martin F."/>
            <person name="Silar P."/>
            <person name="Natvig D."/>
            <person name="Lalanne C."/>
            <person name="Gautier V."/>
            <person name="Ament-Velasquez S.L."/>
            <person name="Kruys A."/>
            <person name="Hutchinson M.I."/>
            <person name="Powell A.J."/>
            <person name="Barry K."/>
            <person name="Miller A.N."/>
            <person name="Grigoriev I.V."/>
            <person name="Debuchy R."/>
            <person name="Gladieux P."/>
            <person name="Thoren M.H."/>
            <person name="Johannesson H."/>
        </authorList>
    </citation>
    <scope>NUCLEOTIDE SEQUENCE</scope>
    <source>
        <strain evidence="3">CBS 508.74</strain>
    </source>
</reference>
<feature type="region of interest" description="Disordered" evidence="2">
    <location>
        <begin position="94"/>
        <end position="120"/>
    </location>
</feature>
<proteinExistence type="predicted"/>
<reference evidence="3" key="1">
    <citation type="journal article" date="2023" name="Mol. Phylogenet. Evol.">
        <title>Genome-scale phylogeny and comparative genomics of the fungal order Sordariales.</title>
        <authorList>
            <person name="Hensen N."/>
            <person name="Bonometti L."/>
            <person name="Westerberg I."/>
            <person name="Brannstrom I.O."/>
            <person name="Guillou S."/>
            <person name="Cros-Aarteil S."/>
            <person name="Calhoun S."/>
            <person name="Haridas S."/>
            <person name="Kuo A."/>
            <person name="Mondo S."/>
            <person name="Pangilinan J."/>
            <person name="Riley R."/>
            <person name="LaButti K."/>
            <person name="Andreopoulos B."/>
            <person name="Lipzen A."/>
            <person name="Chen C."/>
            <person name="Yan M."/>
            <person name="Daum C."/>
            <person name="Ng V."/>
            <person name="Clum A."/>
            <person name="Steindorff A."/>
            <person name="Ohm R.A."/>
            <person name="Martin F."/>
            <person name="Silar P."/>
            <person name="Natvig D.O."/>
            <person name="Lalanne C."/>
            <person name="Gautier V."/>
            <person name="Ament-Velasquez S.L."/>
            <person name="Kruys A."/>
            <person name="Hutchinson M.I."/>
            <person name="Powell A.J."/>
            <person name="Barry K."/>
            <person name="Miller A.N."/>
            <person name="Grigoriev I.V."/>
            <person name="Debuchy R."/>
            <person name="Gladieux P."/>
            <person name="Hiltunen Thoren M."/>
            <person name="Johannesson H."/>
        </authorList>
    </citation>
    <scope>NUCLEOTIDE SEQUENCE</scope>
    <source>
        <strain evidence="3">CBS 508.74</strain>
    </source>
</reference>
<evidence type="ECO:0000313" key="4">
    <source>
        <dbReference type="Proteomes" id="UP001302812"/>
    </source>
</evidence>
<dbReference type="AlphaFoldDB" id="A0AAN6YVW5"/>
<keyword evidence="1" id="KW-0175">Coiled coil</keyword>
<dbReference type="RefSeq" id="XP_064673033.1">
    <property type="nucleotide sequence ID" value="XM_064811081.1"/>
</dbReference>
<accession>A0AAN6YVW5</accession>
<evidence type="ECO:0000256" key="1">
    <source>
        <dbReference type="SAM" id="Coils"/>
    </source>
</evidence>
<dbReference type="InterPro" id="IPR025212">
    <property type="entry name" value="CAD_CENP-Q"/>
</dbReference>
<sequence length="288" mass="31554">MPDLDPAQEAGPAAEYRHLTSRTRQIPRSIIDSKWTPLDPASISVVDSLVADAARPVLLRLRDRDQRHAQAQTILHTFATRLRTKLVKGMPFPPPTISAAQAPSSRKTTRKRAQSGRSGYEAELDFEKTVDAIASLERALDPLLHSVVLLKAEKEREERELEREYKLLRQLEGNAKAERMGWRERGKRSHVLAGGLAGAGEKGGEGGLGLEVVKRQEGKGGAGGVFKDLQEEELLALSQQIGSHMESMRSNLAQIDGVLPAIAKTKAALQGALCQYMDPVQYDQVVLG</sequence>
<gene>
    <name evidence="3" type="ORF">N656DRAFT_703156</name>
</gene>
<dbReference type="EMBL" id="MU853334">
    <property type="protein sequence ID" value="KAK4115463.1"/>
    <property type="molecule type" value="Genomic_DNA"/>
</dbReference>
<evidence type="ECO:0000313" key="3">
    <source>
        <dbReference type="EMBL" id="KAK4115463.1"/>
    </source>
</evidence>
<name>A0AAN6YVW5_9PEZI</name>
<organism evidence="3 4">
    <name type="scientific">Canariomyces notabilis</name>
    <dbReference type="NCBI Taxonomy" id="2074819"/>
    <lineage>
        <taxon>Eukaryota</taxon>
        <taxon>Fungi</taxon>
        <taxon>Dikarya</taxon>
        <taxon>Ascomycota</taxon>
        <taxon>Pezizomycotina</taxon>
        <taxon>Sordariomycetes</taxon>
        <taxon>Sordariomycetidae</taxon>
        <taxon>Sordariales</taxon>
        <taxon>Chaetomiaceae</taxon>
        <taxon>Canariomyces</taxon>
    </lineage>
</organism>
<keyword evidence="4" id="KW-1185">Reference proteome</keyword>
<dbReference type="Pfam" id="PF13094">
    <property type="entry name" value="CENP-Q"/>
    <property type="match status" value="1"/>
</dbReference>
<dbReference type="Proteomes" id="UP001302812">
    <property type="component" value="Unassembled WGS sequence"/>
</dbReference>